<keyword evidence="2" id="KW-1185">Reference proteome</keyword>
<dbReference type="Proteomes" id="UP000315369">
    <property type="component" value="Unassembled WGS sequence"/>
</dbReference>
<dbReference type="OrthoDB" id="9814791at2"/>
<evidence type="ECO:0000313" key="2">
    <source>
        <dbReference type="Proteomes" id="UP000315369"/>
    </source>
</evidence>
<name>A0A540X6R1_9BACT</name>
<dbReference type="EMBL" id="VIFM01000015">
    <property type="protein sequence ID" value="TQF16963.1"/>
    <property type="molecule type" value="Genomic_DNA"/>
</dbReference>
<sequence length="158" mass="18289">MPARDGARAFDFWVGRWDIHNRRLRERLKGSTEWVEFKATSVARPLLGGMGIEDEYRTDYWSGFIGSAFQFFNPETKQWSIYWVDNRRGALEPPVVGSFTGDVGIFEGVDTFEGQPIRVRYTWSRVTTAKPRWEQAFSSDGGNTWETNWVMDFSRADG</sequence>
<reference evidence="1 2" key="1">
    <citation type="submission" date="2019-06" db="EMBL/GenBank/DDBJ databases">
        <authorList>
            <person name="Livingstone P."/>
            <person name="Whitworth D."/>
        </authorList>
    </citation>
    <scope>NUCLEOTIDE SEQUENCE [LARGE SCALE GENOMIC DNA]</scope>
    <source>
        <strain evidence="1 2">AM401</strain>
    </source>
</reference>
<organism evidence="1 2">
    <name type="scientific">Myxococcus llanfairpwllgwyngyllgogerychwyrndrobwllllantysiliogogogochensis</name>
    <dbReference type="NCBI Taxonomy" id="2590453"/>
    <lineage>
        <taxon>Bacteria</taxon>
        <taxon>Pseudomonadati</taxon>
        <taxon>Myxococcota</taxon>
        <taxon>Myxococcia</taxon>
        <taxon>Myxococcales</taxon>
        <taxon>Cystobacterineae</taxon>
        <taxon>Myxococcaceae</taxon>
        <taxon>Myxococcus</taxon>
    </lineage>
</organism>
<gene>
    <name evidence="1" type="ORF">FJV41_05940</name>
</gene>
<proteinExistence type="predicted"/>
<accession>A0A540X6R1</accession>
<evidence type="ECO:0000313" key="1">
    <source>
        <dbReference type="EMBL" id="TQF16963.1"/>
    </source>
</evidence>
<comment type="caution">
    <text evidence="1">The sequence shown here is derived from an EMBL/GenBank/DDBJ whole genome shotgun (WGS) entry which is preliminary data.</text>
</comment>
<evidence type="ECO:0008006" key="3">
    <source>
        <dbReference type="Google" id="ProtNLM"/>
    </source>
</evidence>
<dbReference type="AlphaFoldDB" id="A0A540X6R1"/>
<protein>
    <recommendedName>
        <fullName evidence="3">DUF1579 domain-containing protein</fullName>
    </recommendedName>
</protein>